<evidence type="ECO:0000256" key="7">
    <source>
        <dbReference type="SAM" id="MobiDB-lite"/>
    </source>
</evidence>
<feature type="region of interest" description="Disordered" evidence="7">
    <location>
        <begin position="171"/>
        <end position="191"/>
    </location>
</feature>
<keyword evidence="2" id="KW-0479">Metal-binding</keyword>
<keyword evidence="5" id="KW-0804">Transcription</keyword>
<comment type="caution">
    <text evidence="9">The sequence shown here is derived from an EMBL/GenBank/DDBJ whole genome shotgun (WGS) entry which is preliminary data.</text>
</comment>
<keyword evidence="4" id="KW-0238">DNA-binding</keyword>
<keyword evidence="10" id="KW-1185">Reference proteome</keyword>
<feature type="domain" description="Zn(2)-C6 fungal-type" evidence="8">
    <location>
        <begin position="116"/>
        <end position="145"/>
    </location>
</feature>
<evidence type="ECO:0000256" key="1">
    <source>
        <dbReference type="ARBA" id="ARBA00004123"/>
    </source>
</evidence>
<dbReference type="Pfam" id="PF04082">
    <property type="entry name" value="Fungal_trans"/>
    <property type="match status" value="1"/>
</dbReference>
<keyword evidence="6" id="KW-0539">Nucleus</keyword>
<dbReference type="GeneID" id="26838185"/>
<dbReference type="GO" id="GO:0008270">
    <property type="term" value="F:zinc ion binding"/>
    <property type="evidence" value="ECO:0007669"/>
    <property type="project" value="InterPro"/>
</dbReference>
<organism evidence="9 10">
    <name type="scientific">Debaryomyces fabryi</name>
    <dbReference type="NCBI Taxonomy" id="58627"/>
    <lineage>
        <taxon>Eukaryota</taxon>
        <taxon>Fungi</taxon>
        <taxon>Dikarya</taxon>
        <taxon>Ascomycota</taxon>
        <taxon>Saccharomycotina</taxon>
        <taxon>Pichiomycetes</taxon>
        <taxon>Debaryomycetaceae</taxon>
        <taxon>Debaryomyces</taxon>
    </lineage>
</organism>
<dbReference type="InterPro" id="IPR001138">
    <property type="entry name" value="Zn2Cys6_DnaBD"/>
</dbReference>
<evidence type="ECO:0000256" key="2">
    <source>
        <dbReference type="ARBA" id="ARBA00022723"/>
    </source>
</evidence>
<evidence type="ECO:0000256" key="4">
    <source>
        <dbReference type="ARBA" id="ARBA00023125"/>
    </source>
</evidence>
<dbReference type="InterPro" id="IPR036864">
    <property type="entry name" value="Zn2-C6_fun-type_DNA-bd_sf"/>
</dbReference>
<evidence type="ECO:0000256" key="3">
    <source>
        <dbReference type="ARBA" id="ARBA00023015"/>
    </source>
</evidence>
<feature type="compositionally biased region" description="Polar residues" evidence="7">
    <location>
        <begin position="77"/>
        <end position="101"/>
    </location>
</feature>
<dbReference type="AlphaFoldDB" id="A0A0V1Q3K3"/>
<dbReference type="EMBL" id="LMYN01000015">
    <property type="protein sequence ID" value="KSA03042.1"/>
    <property type="molecule type" value="Genomic_DNA"/>
</dbReference>
<dbReference type="OrthoDB" id="4064873at2759"/>
<dbReference type="PANTHER" id="PTHR47540">
    <property type="entry name" value="THIAMINE REPRESSIBLE GENES REGULATORY PROTEIN THI5"/>
    <property type="match status" value="1"/>
</dbReference>
<evidence type="ECO:0000313" key="10">
    <source>
        <dbReference type="Proteomes" id="UP000054251"/>
    </source>
</evidence>
<dbReference type="GO" id="GO:0005634">
    <property type="term" value="C:nucleus"/>
    <property type="evidence" value="ECO:0007669"/>
    <property type="project" value="UniProtKB-SubCell"/>
</dbReference>
<dbReference type="InterPro" id="IPR007219">
    <property type="entry name" value="XnlR_reg_dom"/>
</dbReference>
<keyword evidence="3" id="KW-0805">Transcription regulation</keyword>
<dbReference type="CDD" id="cd00067">
    <property type="entry name" value="GAL4"/>
    <property type="match status" value="1"/>
</dbReference>
<dbReference type="Gene3D" id="4.10.240.10">
    <property type="entry name" value="Zn(2)-C6 fungal-type DNA-binding domain"/>
    <property type="match status" value="1"/>
</dbReference>
<dbReference type="CDD" id="cd12148">
    <property type="entry name" value="fungal_TF_MHR"/>
    <property type="match status" value="1"/>
</dbReference>
<feature type="region of interest" description="Disordered" evidence="7">
    <location>
        <begin position="69"/>
        <end position="101"/>
    </location>
</feature>
<dbReference type="GO" id="GO:0006351">
    <property type="term" value="P:DNA-templated transcription"/>
    <property type="evidence" value="ECO:0007669"/>
    <property type="project" value="InterPro"/>
</dbReference>
<proteinExistence type="predicted"/>
<dbReference type="SMART" id="SM00906">
    <property type="entry name" value="Fungal_trans"/>
    <property type="match status" value="1"/>
</dbReference>
<dbReference type="Proteomes" id="UP000054251">
    <property type="component" value="Unassembled WGS sequence"/>
</dbReference>
<feature type="region of interest" description="Disordered" evidence="7">
    <location>
        <begin position="1"/>
        <end position="45"/>
    </location>
</feature>
<dbReference type="GO" id="GO:0045944">
    <property type="term" value="P:positive regulation of transcription by RNA polymerase II"/>
    <property type="evidence" value="ECO:0007669"/>
    <property type="project" value="TreeGrafter"/>
</dbReference>
<feature type="compositionally biased region" description="Polar residues" evidence="7">
    <location>
        <begin position="1"/>
        <end position="21"/>
    </location>
</feature>
<evidence type="ECO:0000313" key="9">
    <source>
        <dbReference type="EMBL" id="KSA03042.1"/>
    </source>
</evidence>
<reference evidence="9 10" key="1">
    <citation type="submission" date="2015-11" db="EMBL/GenBank/DDBJ databases">
        <title>The genome of Debaryomyces fabryi.</title>
        <authorList>
            <person name="Tafer H."/>
            <person name="Lopandic K."/>
        </authorList>
    </citation>
    <scope>NUCLEOTIDE SEQUENCE [LARGE SCALE GENOMIC DNA]</scope>
    <source>
        <strain evidence="9 10">CBS 789</strain>
    </source>
</reference>
<sequence>MDKNPSDNNQNSANSSGQLFKSNAYEKVSLIQGGQPNPIESNLRGISRPMETSSHQYLPYTNYQSNQAFALPPQAPTPQLSMDSSYTSSPQQHQSFGQSHLQGVPSLKVRMRVSKACDRCRNQKIKCSGTMPCNTCVKHKKECHYSTQNSVPNNNMGNYENAPSKRIKIESPTTESNHTAQPSSNVSQNASETNHTYVTYLENRVHYLESILLKDCTTTFRPVGNKDVENNNTEVKKKLIMSSAKWRYLRRHQVLLSNKLCQTMYNNLSEENKKKVILPRKQYFGWNMSGCHYITNEKLPGLPDFKLPLDPDVYFNFFFREINSVFAILHENLFRDQVKDYEELFKSEVNLDSTERDAKTNQTRLFLAILYLVYALAIRFQEFQKKDGPSMEMLKLEEQLFKYSYKVVSLLSFEWESFELIQSWLLITLYLRISHRQTSSYLALGRAITMTRSMGLGKDNPKLLTAKPYIRLKVKRIFWCVYTMDRLFGLLSGRYGSLNDTDNISPTESFDFESEKDSWLTVPAFTLLHVARISNFVHTSVSDEFGLVKLQQINAELNRLNSWFDENGFGNKSLFDDTTQILPLVKAQVKLHYYDLINCVHGKLLFNYIGTKISNQGLKIDMVLDSCQSIIDILDQVNNAELLYTPWYQFLSLLFDTGINAITLINGGINSLVCKQVLQNSIRLITVLSEASVKNREGEVVIESRYTMAKECLWAIKMANRILSLRLEQDMKDITSYGIDPGSAEVNKQTFNQFGLNKQGAAPEENSWQQSDKKTKRLISITDRENLPGNLQAVTNVTTDSATAPNLDDPLNYVENSIDSQLSNLQWFDQWLDYNYDI</sequence>
<dbReference type="PROSITE" id="PS00463">
    <property type="entry name" value="ZN2_CY6_FUNGAL_1"/>
    <property type="match status" value="1"/>
</dbReference>
<evidence type="ECO:0000259" key="8">
    <source>
        <dbReference type="PROSITE" id="PS50048"/>
    </source>
</evidence>
<dbReference type="Pfam" id="PF00172">
    <property type="entry name" value="Zn_clus"/>
    <property type="match status" value="1"/>
</dbReference>
<dbReference type="SMART" id="SM00066">
    <property type="entry name" value="GAL4"/>
    <property type="match status" value="1"/>
</dbReference>
<gene>
    <name evidence="9" type="ORF">AC631_01176</name>
</gene>
<dbReference type="PROSITE" id="PS50048">
    <property type="entry name" value="ZN2_CY6_FUNGAL_2"/>
    <property type="match status" value="1"/>
</dbReference>
<name>A0A0V1Q3K3_9ASCO</name>
<dbReference type="GO" id="GO:0000981">
    <property type="term" value="F:DNA-binding transcription factor activity, RNA polymerase II-specific"/>
    <property type="evidence" value="ECO:0007669"/>
    <property type="project" value="InterPro"/>
</dbReference>
<dbReference type="InterPro" id="IPR051711">
    <property type="entry name" value="Stress_Response_Reg"/>
</dbReference>
<accession>A0A0V1Q3K3</accession>
<dbReference type="SUPFAM" id="SSF57701">
    <property type="entry name" value="Zn2/Cys6 DNA-binding domain"/>
    <property type="match status" value="1"/>
</dbReference>
<evidence type="ECO:0000256" key="5">
    <source>
        <dbReference type="ARBA" id="ARBA00023163"/>
    </source>
</evidence>
<dbReference type="GO" id="GO:0043565">
    <property type="term" value="F:sequence-specific DNA binding"/>
    <property type="evidence" value="ECO:0007669"/>
    <property type="project" value="TreeGrafter"/>
</dbReference>
<evidence type="ECO:0000256" key="6">
    <source>
        <dbReference type="ARBA" id="ARBA00023242"/>
    </source>
</evidence>
<dbReference type="PANTHER" id="PTHR47540:SF2">
    <property type="entry name" value="ZN(II)2CYS6 TRANSCRIPTION FACTOR (EUROFUNG)"/>
    <property type="match status" value="1"/>
</dbReference>
<comment type="subcellular location">
    <subcellularLocation>
        <location evidence="1">Nucleus</location>
    </subcellularLocation>
</comment>
<dbReference type="RefSeq" id="XP_015469144.1">
    <property type="nucleotide sequence ID" value="XM_015610006.1"/>
</dbReference>
<protein>
    <recommendedName>
        <fullName evidence="8">Zn(2)-C6 fungal-type domain-containing protein</fullName>
    </recommendedName>
</protein>